<evidence type="ECO:0000313" key="2">
    <source>
        <dbReference type="EMBL" id="KAL0440318.1"/>
    </source>
</evidence>
<dbReference type="EMBL" id="JACGWN010000008">
    <property type="protein sequence ID" value="KAL0440318.1"/>
    <property type="molecule type" value="Genomic_DNA"/>
</dbReference>
<organism evidence="2">
    <name type="scientific">Sesamum latifolium</name>
    <dbReference type="NCBI Taxonomy" id="2727402"/>
    <lineage>
        <taxon>Eukaryota</taxon>
        <taxon>Viridiplantae</taxon>
        <taxon>Streptophyta</taxon>
        <taxon>Embryophyta</taxon>
        <taxon>Tracheophyta</taxon>
        <taxon>Spermatophyta</taxon>
        <taxon>Magnoliopsida</taxon>
        <taxon>eudicotyledons</taxon>
        <taxon>Gunneridae</taxon>
        <taxon>Pentapetalae</taxon>
        <taxon>asterids</taxon>
        <taxon>lamiids</taxon>
        <taxon>Lamiales</taxon>
        <taxon>Pedaliaceae</taxon>
        <taxon>Sesamum</taxon>
    </lineage>
</organism>
<evidence type="ECO:0008006" key="3">
    <source>
        <dbReference type="Google" id="ProtNLM"/>
    </source>
</evidence>
<dbReference type="PANTHER" id="PTHR33223">
    <property type="entry name" value="CCHC-TYPE DOMAIN-CONTAINING PROTEIN"/>
    <property type="match status" value="1"/>
</dbReference>
<protein>
    <recommendedName>
        <fullName evidence="3">Retrotransposon gag domain-containing protein</fullName>
    </recommendedName>
</protein>
<sequence length="218" mass="25528">MQILAEALPQGVRIPSLIQYDWTEQESLKDYVQRFSEAVLEVPYLNYEPLASILQQGLRRERFRESIAGKPSATLDDLLKRVAKYIRIEEAMRSKADISNKRKVRDGERKDPQREGLIEGQRHMPPHNFARYNPLKAPRSEILMVAEQQGFVKWPRKIKDNPKQLTSDKYCMFHKDQVHSTEDCYHLKNEIKKFIQRGYLKEICGKQTARACIHSSKT</sequence>
<reference evidence="2" key="1">
    <citation type="submission" date="2020-06" db="EMBL/GenBank/DDBJ databases">
        <authorList>
            <person name="Li T."/>
            <person name="Hu X."/>
            <person name="Zhang T."/>
            <person name="Song X."/>
            <person name="Zhang H."/>
            <person name="Dai N."/>
            <person name="Sheng W."/>
            <person name="Hou X."/>
            <person name="Wei L."/>
        </authorList>
    </citation>
    <scope>NUCLEOTIDE SEQUENCE</scope>
    <source>
        <strain evidence="2">KEN1</strain>
        <tissue evidence="2">Leaf</tissue>
    </source>
</reference>
<evidence type="ECO:0000256" key="1">
    <source>
        <dbReference type="SAM" id="MobiDB-lite"/>
    </source>
</evidence>
<reference evidence="2" key="2">
    <citation type="journal article" date="2024" name="Plant">
        <title>Genomic evolution and insights into agronomic trait innovations of Sesamum species.</title>
        <authorList>
            <person name="Miao H."/>
            <person name="Wang L."/>
            <person name="Qu L."/>
            <person name="Liu H."/>
            <person name="Sun Y."/>
            <person name="Le M."/>
            <person name="Wang Q."/>
            <person name="Wei S."/>
            <person name="Zheng Y."/>
            <person name="Lin W."/>
            <person name="Duan Y."/>
            <person name="Cao H."/>
            <person name="Xiong S."/>
            <person name="Wang X."/>
            <person name="Wei L."/>
            <person name="Li C."/>
            <person name="Ma Q."/>
            <person name="Ju M."/>
            <person name="Zhao R."/>
            <person name="Li G."/>
            <person name="Mu C."/>
            <person name="Tian Q."/>
            <person name="Mei H."/>
            <person name="Zhang T."/>
            <person name="Gao T."/>
            <person name="Zhang H."/>
        </authorList>
    </citation>
    <scope>NUCLEOTIDE SEQUENCE</scope>
    <source>
        <strain evidence="2">KEN1</strain>
    </source>
</reference>
<dbReference type="PANTHER" id="PTHR33223:SF10">
    <property type="entry name" value="AMINOTRANSFERASE-LIKE PLANT MOBILE DOMAIN-CONTAINING PROTEIN"/>
    <property type="match status" value="1"/>
</dbReference>
<dbReference type="AlphaFoldDB" id="A0AAW2WFS4"/>
<accession>A0AAW2WFS4</accession>
<comment type="caution">
    <text evidence="2">The sequence shown here is derived from an EMBL/GenBank/DDBJ whole genome shotgun (WGS) entry which is preliminary data.</text>
</comment>
<name>A0AAW2WFS4_9LAMI</name>
<feature type="region of interest" description="Disordered" evidence="1">
    <location>
        <begin position="97"/>
        <end position="127"/>
    </location>
</feature>
<gene>
    <name evidence="2" type="ORF">Slati_2514800</name>
</gene>
<proteinExistence type="predicted"/>
<feature type="compositionally biased region" description="Basic and acidic residues" evidence="1">
    <location>
        <begin position="97"/>
        <end position="122"/>
    </location>
</feature>